<reference evidence="1 2" key="1">
    <citation type="submission" date="2017-05" db="EMBL/GenBank/DDBJ databases">
        <authorList>
            <person name="Varghese N."/>
            <person name="Submissions S."/>
        </authorList>
    </citation>
    <scope>NUCLEOTIDE SEQUENCE [LARGE SCALE GENOMIC DNA]</scope>
    <source>
        <strain evidence="1 2">DSM 29734</strain>
    </source>
</reference>
<dbReference type="Proteomes" id="UP001157961">
    <property type="component" value="Unassembled WGS sequence"/>
</dbReference>
<proteinExistence type="predicted"/>
<evidence type="ECO:0000313" key="1">
    <source>
        <dbReference type="EMBL" id="SMP14584.1"/>
    </source>
</evidence>
<name>A0ABY1NP46_9RHOB</name>
<accession>A0ABY1NP46</accession>
<sequence>MIWGSEEKTWGIIKMRKAKAIQRQDVDCAVAPEHTCSAAVIRFVFVVLASFCLIGGMSESQAQQSKGTMEFDIHRDGSQLHLGGAYQLPKKVVSLRAGVLYPRTGLPRLDENLTFGRFGIAWGATDRLQLSVGGNAHLHGPGTITNKYFGKTTLMSYSVGAKFKLVDRPRLKIGFAGTLDRLKWVERQAKKIIGVKFVPAGSAHIPITWSATSDLDLHVAPGISVMPSYIDAKIGAGTIVGANLGFTYVPSPLFSLYGSYNVPISGTNAISLKGNFEKVAIWTLGGRTNLGKGWALDLVATNGFGGSAATRIISYFPGSNATVVGVGVSKTFN</sequence>
<evidence type="ECO:0000313" key="2">
    <source>
        <dbReference type="Proteomes" id="UP001157961"/>
    </source>
</evidence>
<organism evidence="1 2">
    <name type="scientific">Shimia sagamensis</name>
    <dbReference type="NCBI Taxonomy" id="1566352"/>
    <lineage>
        <taxon>Bacteria</taxon>
        <taxon>Pseudomonadati</taxon>
        <taxon>Pseudomonadota</taxon>
        <taxon>Alphaproteobacteria</taxon>
        <taxon>Rhodobacterales</taxon>
        <taxon>Roseobacteraceae</taxon>
    </lineage>
</organism>
<dbReference type="EMBL" id="FXTY01000002">
    <property type="protein sequence ID" value="SMP14584.1"/>
    <property type="molecule type" value="Genomic_DNA"/>
</dbReference>
<dbReference type="SUPFAM" id="SSF56935">
    <property type="entry name" value="Porins"/>
    <property type="match status" value="1"/>
</dbReference>
<protein>
    <submittedName>
        <fullName evidence="1">Uncharacterized protein</fullName>
    </submittedName>
</protein>
<gene>
    <name evidence="1" type="ORF">SAMN06265373_102701</name>
</gene>
<comment type="caution">
    <text evidence="1">The sequence shown here is derived from an EMBL/GenBank/DDBJ whole genome shotgun (WGS) entry which is preliminary data.</text>
</comment>
<keyword evidence="2" id="KW-1185">Reference proteome</keyword>